<accession>A0A7S0BMC3</accession>
<name>A0A7S0BMC3_9RHOD</name>
<proteinExistence type="predicted"/>
<gene>
    <name evidence="4" type="ORF">RMAR0315_LOCUS7253</name>
</gene>
<feature type="domain" description="BZIP" evidence="3">
    <location>
        <begin position="115"/>
        <end position="178"/>
    </location>
</feature>
<feature type="region of interest" description="Disordered" evidence="2">
    <location>
        <begin position="1"/>
        <end position="45"/>
    </location>
</feature>
<organism evidence="4">
    <name type="scientific">Rhodosorus marinus</name>
    <dbReference type="NCBI Taxonomy" id="101924"/>
    <lineage>
        <taxon>Eukaryota</taxon>
        <taxon>Rhodophyta</taxon>
        <taxon>Stylonematophyceae</taxon>
        <taxon>Stylonematales</taxon>
        <taxon>Stylonemataceae</taxon>
        <taxon>Rhodosorus</taxon>
    </lineage>
</organism>
<feature type="compositionally biased region" description="Basic and acidic residues" evidence="2">
    <location>
        <begin position="1"/>
        <end position="11"/>
    </location>
</feature>
<dbReference type="AlphaFoldDB" id="A0A7S0BMC3"/>
<keyword evidence="1" id="KW-0175">Coiled coil</keyword>
<dbReference type="InterPro" id="IPR004827">
    <property type="entry name" value="bZIP"/>
</dbReference>
<dbReference type="PROSITE" id="PS50217">
    <property type="entry name" value="BZIP"/>
    <property type="match status" value="1"/>
</dbReference>
<evidence type="ECO:0000256" key="2">
    <source>
        <dbReference type="SAM" id="MobiDB-lite"/>
    </source>
</evidence>
<evidence type="ECO:0000256" key="1">
    <source>
        <dbReference type="SAM" id="Coils"/>
    </source>
</evidence>
<feature type="compositionally biased region" description="Basic and acidic residues" evidence="2">
    <location>
        <begin position="24"/>
        <end position="37"/>
    </location>
</feature>
<feature type="coiled-coil region" evidence="1">
    <location>
        <begin position="140"/>
        <end position="195"/>
    </location>
</feature>
<dbReference type="EMBL" id="HBEK01013260">
    <property type="protein sequence ID" value="CAD8397264.1"/>
    <property type="molecule type" value="Transcribed_RNA"/>
</dbReference>
<reference evidence="4" key="1">
    <citation type="submission" date="2021-01" db="EMBL/GenBank/DDBJ databases">
        <authorList>
            <person name="Corre E."/>
            <person name="Pelletier E."/>
            <person name="Niang G."/>
            <person name="Scheremetjew M."/>
            <person name="Finn R."/>
            <person name="Kale V."/>
            <person name="Holt S."/>
            <person name="Cochrane G."/>
            <person name="Meng A."/>
            <person name="Brown T."/>
            <person name="Cohen L."/>
        </authorList>
    </citation>
    <scope>NUCLEOTIDE SEQUENCE</scope>
    <source>
        <strain evidence="4">UTEX LB 2760</strain>
    </source>
</reference>
<evidence type="ECO:0000259" key="3">
    <source>
        <dbReference type="PROSITE" id="PS50217"/>
    </source>
</evidence>
<dbReference type="GO" id="GO:0003700">
    <property type="term" value="F:DNA-binding transcription factor activity"/>
    <property type="evidence" value="ECO:0007669"/>
    <property type="project" value="InterPro"/>
</dbReference>
<sequence length="206" mass="23567">MEVEEMEKPVEVIDVDASNPPEDMMIKDKDKEKEAKKSTGVASERQLMPNVGTVPIMPAGMADGTALQEMPMQKSMAEGLAMQKGIPMANFAGTKMGMEEEPRKGKRRRIYQTDEERRMARILKNRRTAEESRQRRLHKMKELEAIRDGAQERENKLRWEINELREELSQRVAEINRLNVEMDKVRRENEILKQGGNGESAAANGD</sequence>
<evidence type="ECO:0000313" key="4">
    <source>
        <dbReference type="EMBL" id="CAD8397264.1"/>
    </source>
</evidence>
<protein>
    <recommendedName>
        <fullName evidence="3">BZIP domain-containing protein</fullName>
    </recommendedName>
</protein>